<keyword evidence="2" id="KW-0472">Membrane</keyword>
<feature type="transmembrane region" description="Helical" evidence="2">
    <location>
        <begin position="326"/>
        <end position="351"/>
    </location>
</feature>
<proteinExistence type="predicted"/>
<organism evidence="3 4">
    <name type="scientific">Sphaerobolus stellatus (strain SS14)</name>
    <dbReference type="NCBI Taxonomy" id="990650"/>
    <lineage>
        <taxon>Eukaryota</taxon>
        <taxon>Fungi</taxon>
        <taxon>Dikarya</taxon>
        <taxon>Basidiomycota</taxon>
        <taxon>Agaricomycotina</taxon>
        <taxon>Agaricomycetes</taxon>
        <taxon>Phallomycetidae</taxon>
        <taxon>Geastrales</taxon>
        <taxon>Sphaerobolaceae</taxon>
        <taxon>Sphaerobolus</taxon>
    </lineage>
</organism>
<sequence>MTELRTLELENTDPSIEYIGQWATLTVDEHTENSWSGPIYSNMLKSTIGESGISFAFSGTGVTIFGTVMNNFVNNSGVITGPKVDCSIDSQDFRPGTPSTFHTNGFAFCEQKMGTLADGQHRISLNVVASLEQPFYFDRIEYTPSDNVSLSQATVKFTHIDPIINYGAGWIDTSYRKGGPNAVHLTNTVGSQITFPFTGKSVTWIGFYPDITQYLQNASTATYSVDDGNPTTFPLFSGNLNISGSVFNQIFFKTPDLVPGPHVLKVTYQGTTEQMPLALDHLFVENDTISAVPGGPSTTGTSLPATTSTSLPSSTASSRFVRHRDILIGGIVGGAMGGILILVACLSLWIWNRKRQRKRLASPELTSPFIVTFSGPPRVFRKSQGGQFERGALPESGTVPNLTSELQSGGTSSAMTRSSVSLVRHQDSGFRLPNELLPTYTEL</sequence>
<keyword evidence="2" id="KW-1133">Transmembrane helix</keyword>
<keyword evidence="4" id="KW-1185">Reference proteome</keyword>
<dbReference type="AlphaFoldDB" id="A0A0C9VZI0"/>
<feature type="region of interest" description="Disordered" evidence="1">
    <location>
        <begin position="389"/>
        <end position="418"/>
    </location>
</feature>
<dbReference type="HOGENOM" id="CLU_036313_2_0_1"/>
<protein>
    <recommendedName>
        <fullName evidence="5">Peptidase A1 domain-containing protein</fullName>
    </recommendedName>
</protein>
<dbReference type="OrthoDB" id="3052647at2759"/>
<dbReference type="Gene3D" id="2.60.120.260">
    <property type="entry name" value="Galactose-binding domain-like"/>
    <property type="match status" value="1"/>
</dbReference>
<dbReference type="EMBL" id="KN837117">
    <property type="protein sequence ID" value="KIJ44500.1"/>
    <property type="molecule type" value="Genomic_DNA"/>
</dbReference>
<gene>
    <name evidence="3" type="ORF">M422DRAFT_47263</name>
</gene>
<evidence type="ECO:0000313" key="3">
    <source>
        <dbReference type="EMBL" id="KIJ44500.1"/>
    </source>
</evidence>
<evidence type="ECO:0000256" key="2">
    <source>
        <dbReference type="SAM" id="Phobius"/>
    </source>
</evidence>
<name>A0A0C9VZI0_SPHS4</name>
<evidence type="ECO:0008006" key="5">
    <source>
        <dbReference type="Google" id="ProtNLM"/>
    </source>
</evidence>
<feature type="compositionally biased region" description="Polar residues" evidence="1">
    <location>
        <begin position="398"/>
        <end position="418"/>
    </location>
</feature>
<accession>A0A0C9VZI0</accession>
<evidence type="ECO:0000256" key="1">
    <source>
        <dbReference type="SAM" id="MobiDB-lite"/>
    </source>
</evidence>
<dbReference type="Proteomes" id="UP000054279">
    <property type="component" value="Unassembled WGS sequence"/>
</dbReference>
<reference evidence="3 4" key="1">
    <citation type="submission" date="2014-06" db="EMBL/GenBank/DDBJ databases">
        <title>Evolutionary Origins and Diversification of the Mycorrhizal Mutualists.</title>
        <authorList>
            <consortium name="DOE Joint Genome Institute"/>
            <consortium name="Mycorrhizal Genomics Consortium"/>
            <person name="Kohler A."/>
            <person name="Kuo A."/>
            <person name="Nagy L.G."/>
            <person name="Floudas D."/>
            <person name="Copeland A."/>
            <person name="Barry K.W."/>
            <person name="Cichocki N."/>
            <person name="Veneault-Fourrey C."/>
            <person name="LaButti K."/>
            <person name="Lindquist E.A."/>
            <person name="Lipzen A."/>
            <person name="Lundell T."/>
            <person name="Morin E."/>
            <person name="Murat C."/>
            <person name="Riley R."/>
            <person name="Ohm R."/>
            <person name="Sun H."/>
            <person name="Tunlid A."/>
            <person name="Henrissat B."/>
            <person name="Grigoriev I.V."/>
            <person name="Hibbett D.S."/>
            <person name="Martin F."/>
        </authorList>
    </citation>
    <scope>NUCLEOTIDE SEQUENCE [LARGE SCALE GENOMIC DNA]</scope>
    <source>
        <strain evidence="3 4">SS14</strain>
    </source>
</reference>
<evidence type="ECO:0000313" key="4">
    <source>
        <dbReference type="Proteomes" id="UP000054279"/>
    </source>
</evidence>
<keyword evidence="2" id="KW-0812">Transmembrane</keyword>
<feature type="region of interest" description="Disordered" evidence="1">
    <location>
        <begin position="294"/>
        <end position="316"/>
    </location>
</feature>